<evidence type="ECO:0000256" key="1">
    <source>
        <dbReference type="SAM" id="Phobius"/>
    </source>
</evidence>
<protein>
    <submittedName>
        <fullName evidence="3">Unannotated protein</fullName>
    </submittedName>
</protein>
<feature type="domain" description="Phosphatidic acid phosphatase type 2/haloperoxidase" evidence="2">
    <location>
        <begin position="90"/>
        <end position="196"/>
    </location>
</feature>
<keyword evidence="1" id="KW-1133">Transmembrane helix</keyword>
<organism evidence="3">
    <name type="scientific">freshwater metagenome</name>
    <dbReference type="NCBI Taxonomy" id="449393"/>
    <lineage>
        <taxon>unclassified sequences</taxon>
        <taxon>metagenomes</taxon>
        <taxon>ecological metagenomes</taxon>
    </lineage>
</organism>
<feature type="transmembrane region" description="Helical" evidence="1">
    <location>
        <begin position="180"/>
        <end position="201"/>
    </location>
</feature>
<dbReference type="EMBL" id="CAFAAQ010000010">
    <property type="protein sequence ID" value="CAB4795573.1"/>
    <property type="molecule type" value="Genomic_DNA"/>
</dbReference>
<dbReference type="EMBL" id="CAFBPW010000217">
    <property type="protein sequence ID" value="CAB5038561.1"/>
    <property type="molecule type" value="Genomic_DNA"/>
</dbReference>
<dbReference type="SUPFAM" id="SSF48317">
    <property type="entry name" value="Acid phosphatase/Vanadium-dependent haloperoxidase"/>
    <property type="match status" value="1"/>
</dbReference>
<dbReference type="Gene3D" id="1.20.144.10">
    <property type="entry name" value="Phosphatidic acid phosphatase type 2/haloperoxidase"/>
    <property type="match status" value="1"/>
</dbReference>
<dbReference type="InterPro" id="IPR000326">
    <property type="entry name" value="PAP2/HPO"/>
</dbReference>
<dbReference type="Pfam" id="PF01569">
    <property type="entry name" value="PAP2"/>
    <property type="match status" value="1"/>
</dbReference>
<dbReference type="EMBL" id="CAFBQW010000114">
    <property type="protein sequence ID" value="CAB5066937.1"/>
    <property type="molecule type" value="Genomic_DNA"/>
</dbReference>
<feature type="transmembrane region" description="Helical" evidence="1">
    <location>
        <begin position="126"/>
        <end position="146"/>
    </location>
</feature>
<evidence type="ECO:0000313" key="4">
    <source>
        <dbReference type="EMBL" id="CAB4991097.1"/>
    </source>
</evidence>
<feature type="transmembrane region" description="Helical" evidence="1">
    <location>
        <begin position="85"/>
        <end position="106"/>
    </location>
</feature>
<evidence type="ECO:0000313" key="3">
    <source>
        <dbReference type="EMBL" id="CAB4795573.1"/>
    </source>
</evidence>
<feature type="transmembrane region" description="Helical" evidence="1">
    <location>
        <begin position="260"/>
        <end position="281"/>
    </location>
</feature>
<evidence type="ECO:0000313" key="5">
    <source>
        <dbReference type="EMBL" id="CAB5038561.1"/>
    </source>
</evidence>
<sequence length="305" mass="32779">MLTRHRQALQLLLLGLIATAVLFCLYLVFLRTAPGQRFDDIAFEGRKATRLPVRRLATFLVHILTVPSVLLGCVWIAADTVRRGWWRTGVVALISVALTVVFARLLKGALIRPELVELAYSSSRNTLPSGHTAAVMAVLLAAVSACQASIRVFLAPVAAVLAAIYMTALIGSGWHRSSDVVAGMALAVVVASITTATRLLLFEDSANSVGNPGWLEQNLAVPVQRVLLRPFRVAGLVSLGAVVMLFFLQNPTSNPSHSLLSFIVAVLTCCLLGMVSVFVFAEILGCPRLPSEPETEIETLSRGAR</sequence>
<keyword evidence="1" id="KW-0472">Membrane</keyword>
<name>A0A6J6XIJ2_9ZZZZ</name>
<feature type="transmembrane region" description="Helical" evidence="1">
    <location>
        <begin position="59"/>
        <end position="78"/>
    </location>
</feature>
<keyword evidence="1" id="KW-0812">Transmembrane</keyword>
<feature type="transmembrane region" description="Helical" evidence="1">
    <location>
        <begin position="231"/>
        <end position="248"/>
    </location>
</feature>
<gene>
    <name evidence="3" type="ORF">UFOPK3046_00219</name>
    <name evidence="4" type="ORF">UFOPK3914_01596</name>
    <name evidence="5" type="ORF">UFOPK4173_01565</name>
    <name evidence="6" type="ORF">UFOPK4354_01086</name>
</gene>
<dbReference type="EMBL" id="CAFBOG010000179">
    <property type="protein sequence ID" value="CAB4991097.1"/>
    <property type="molecule type" value="Genomic_DNA"/>
</dbReference>
<accession>A0A6J6XIJ2</accession>
<evidence type="ECO:0000259" key="2">
    <source>
        <dbReference type="Pfam" id="PF01569"/>
    </source>
</evidence>
<evidence type="ECO:0000313" key="6">
    <source>
        <dbReference type="EMBL" id="CAB5066937.1"/>
    </source>
</evidence>
<feature type="transmembrane region" description="Helical" evidence="1">
    <location>
        <begin position="153"/>
        <end position="174"/>
    </location>
</feature>
<proteinExistence type="predicted"/>
<dbReference type="InterPro" id="IPR036938">
    <property type="entry name" value="PAP2/HPO_sf"/>
</dbReference>
<dbReference type="AlphaFoldDB" id="A0A6J6XIJ2"/>
<reference evidence="3" key="1">
    <citation type="submission" date="2020-05" db="EMBL/GenBank/DDBJ databases">
        <authorList>
            <person name="Chiriac C."/>
            <person name="Salcher M."/>
            <person name="Ghai R."/>
            <person name="Kavagutti S V."/>
        </authorList>
    </citation>
    <scope>NUCLEOTIDE SEQUENCE</scope>
</reference>